<sequence>MERDACFQALVANAGRNIGQTATPGWRSCIDLFVRFDLVAGVTRQHANSALPLSLGRGNLLNEERAECGAACPACAATACSRCLMNRRKSFSSWLGGQWQEPTRRKRLLPGSELSNAGAVAARSNKEQPKLAASESGSKAARWLRRMQVQYQQPVPAMEQRAMGFRTEIGQHTKMDSSPPLQAPLSGFALAPPAPSAECWYSTRSKEEMVKGRLAVDEGQGLGCAGTAALLSHF</sequence>
<accession>A0A699YMS1</accession>
<gene>
    <name evidence="2" type="ORF">HaLaN_06207</name>
</gene>
<evidence type="ECO:0000256" key="1">
    <source>
        <dbReference type="SAM" id="MobiDB-lite"/>
    </source>
</evidence>
<keyword evidence="3" id="KW-1185">Reference proteome</keyword>
<evidence type="ECO:0000313" key="2">
    <source>
        <dbReference type="EMBL" id="GFH10821.1"/>
    </source>
</evidence>
<proteinExistence type="predicted"/>
<comment type="caution">
    <text evidence="2">The sequence shown here is derived from an EMBL/GenBank/DDBJ whole genome shotgun (WGS) entry which is preliminary data.</text>
</comment>
<dbReference type="Proteomes" id="UP000485058">
    <property type="component" value="Unassembled WGS sequence"/>
</dbReference>
<reference evidence="2 3" key="1">
    <citation type="submission" date="2020-02" db="EMBL/GenBank/DDBJ databases">
        <title>Draft genome sequence of Haematococcus lacustris strain NIES-144.</title>
        <authorList>
            <person name="Morimoto D."/>
            <person name="Nakagawa S."/>
            <person name="Yoshida T."/>
            <person name="Sawayama S."/>
        </authorList>
    </citation>
    <scope>NUCLEOTIDE SEQUENCE [LARGE SCALE GENOMIC DNA]</scope>
    <source>
        <strain evidence="2 3">NIES-144</strain>
    </source>
</reference>
<feature type="region of interest" description="Disordered" evidence="1">
    <location>
        <begin position="118"/>
        <end position="137"/>
    </location>
</feature>
<evidence type="ECO:0000313" key="3">
    <source>
        <dbReference type="Proteomes" id="UP000485058"/>
    </source>
</evidence>
<organism evidence="2 3">
    <name type="scientific">Haematococcus lacustris</name>
    <name type="common">Green alga</name>
    <name type="synonym">Haematococcus pluvialis</name>
    <dbReference type="NCBI Taxonomy" id="44745"/>
    <lineage>
        <taxon>Eukaryota</taxon>
        <taxon>Viridiplantae</taxon>
        <taxon>Chlorophyta</taxon>
        <taxon>core chlorophytes</taxon>
        <taxon>Chlorophyceae</taxon>
        <taxon>CS clade</taxon>
        <taxon>Chlamydomonadales</taxon>
        <taxon>Haematococcaceae</taxon>
        <taxon>Haematococcus</taxon>
    </lineage>
</organism>
<protein>
    <submittedName>
        <fullName evidence="2">Uncharacterized protein</fullName>
    </submittedName>
</protein>
<dbReference type="EMBL" id="BLLF01000350">
    <property type="protein sequence ID" value="GFH10821.1"/>
    <property type="molecule type" value="Genomic_DNA"/>
</dbReference>
<name>A0A699YMS1_HAELA</name>
<dbReference type="AlphaFoldDB" id="A0A699YMS1"/>